<keyword evidence="1" id="KW-0812">Transmembrane</keyword>
<dbReference type="KEGG" id="rsin:B6N60_04710"/>
<evidence type="ECO:0000256" key="1">
    <source>
        <dbReference type="SAM" id="Phobius"/>
    </source>
</evidence>
<protein>
    <submittedName>
        <fullName evidence="2">Uncharacterized protein</fullName>
    </submittedName>
</protein>
<feature type="transmembrane region" description="Helical" evidence="1">
    <location>
        <begin position="107"/>
        <end position="125"/>
    </location>
</feature>
<keyword evidence="1" id="KW-0472">Membrane</keyword>
<dbReference type="AlphaFoldDB" id="A0A975TDC7"/>
<dbReference type="EMBL" id="CP021056">
    <property type="protein sequence ID" value="QXE25988.1"/>
    <property type="molecule type" value="Genomic_DNA"/>
</dbReference>
<organism evidence="2 3">
    <name type="scientific">Richelia sinica FACHB-800</name>
    <dbReference type="NCBI Taxonomy" id="1357546"/>
    <lineage>
        <taxon>Bacteria</taxon>
        <taxon>Bacillati</taxon>
        <taxon>Cyanobacteriota</taxon>
        <taxon>Cyanophyceae</taxon>
        <taxon>Nostocales</taxon>
        <taxon>Nostocaceae</taxon>
        <taxon>Richelia</taxon>
    </lineage>
</organism>
<proteinExistence type="predicted"/>
<dbReference type="Proteomes" id="UP000683511">
    <property type="component" value="Chromosome"/>
</dbReference>
<feature type="transmembrane region" description="Helical" evidence="1">
    <location>
        <begin position="137"/>
        <end position="157"/>
    </location>
</feature>
<keyword evidence="3" id="KW-1185">Reference proteome</keyword>
<reference evidence="2" key="1">
    <citation type="submission" date="2017-04" db="EMBL/GenBank/DDBJ databases">
        <title>Genome deletions in a multicellular cyanobacterial endosymbiont for morphological adaptation in marine diatoms.</title>
        <authorList>
            <person name="Wang Y."/>
            <person name="Gao H."/>
            <person name="Li R."/>
            <person name="Xu X."/>
        </authorList>
    </citation>
    <scope>NUCLEOTIDE SEQUENCE</scope>
    <source>
        <strain evidence="2">FACHB 800</strain>
    </source>
</reference>
<gene>
    <name evidence="2" type="ORF">B6N60_04710</name>
</gene>
<feature type="transmembrane region" description="Helical" evidence="1">
    <location>
        <begin position="50"/>
        <end position="71"/>
    </location>
</feature>
<accession>A0A975TDC7</accession>
<name>A0A975TDC7_9NOST</name>
<feature type="transmembrane region" description="Helical" evidence="1">
    <location>
        <begin position="6"/>
        <end position="30"/>
    </location>
</feature>
<evidence type="ECO:0000313" key="3">
    <source>
        <dbReference type="Proteomes" id="UP000683511"/>
    </source>
</evidence>
<feature type="transmembrane region" description="Helical" evidence="1">
    <location>
        <begin position="77"/>
        <end position="95"/>
    </location>
</feature>
<dbReference type="RefSeq" id="WP_190604437.1">
    <property type="nucleotide sequence ID" value="NZ_CP021056.1"/>
</dbReference>
<evidence type="ECO:0000313" key="2">
    <source>
        <dbReference type="EMBL" id="QXE25988.1"/>
    </source>
</evidence>
<keyword evidence="1" id="KW-1133">Transmembrane helix</keyword>
<sequence length="177" mass="21253">MFSVNLNLYLFLENLLFLLGATLVIFMMAWGWRNAQPYTLPLPFPGWYKIWFLSVQILGALVPFLVMVWWGLIKGEYRVLTILGWYFFNLGMQIISESLTLRKYQSIAWVMVPYIYLPYRFWQLYESWSILNREAELIWLQYLLLLEIVVWAINYLLDVSQLPRLWYWEAKAEGTGQ</sequence>